<dbReference type="EMBL" id="GEBQ01011146">
    <property type="protein sequence ID" value="JAT28831.1"/>
    <property type="molecule type" value="Transcribed_RNA"/>
</dbReference>
<sequence length="133" mass="15309">SDLNYILRVGERSVTVHVDRIKPYRGDVEVRVDQNRQNDEINDSTNSLGDSVDVEDFEDEQEGFYSSNGFYSEPYAEEIDLELDNLQEENEDILDRSSDVEPDNPRDMDYEPEEPVSPTVEEGPAFGTRSKKR</sequence>
<proteinExistence type="predicted"/>
<feature type="non-terminal residue" evidence="2">
    <location>
        <position position="1"/>
    </location>
</feature>
<name>A0A1B6LYR7_9HEMI</name>
<protein>
    <submittedName>
        <fullName evidence="2">Uncharacterized protein</fullName>
    </submittedName>
</protein>
<organism evidence="2">
    <name type="scientific">Graphocephala atropunctata</name>
    <dbReference type="NCBI Taxonomy" id="36148"/>
    <lineage>
        <taxon>Eukaryota</taxon>
        <taxon>Metazoa</taxon>
        <taxon>Ecdysozoa</taxon>
        <taxon>Arthropoda</taxon>
        <taxon>Hexapoda</taxon>
        <taxon>Insecta</taxon>
        <taxon>Pterygota</taxon>
        <taxon>Neoptera</taxon>
        <taxon>Paraneoptera</taxon>
        <taxon>Hemiptera</taxon>
        <taxon>Auchenorrhyncha</taxon>
        <taxon>Membracoidea</taxon>
        <taxon>Cicadellidae</taxon>
        <taxon>Cicadellinae</taxon>
        <taxon>Cicadellini</taxon>
        <taxon>Graphocephala</taxon>
    </lineage>
</organism>
<gene>
    <name evidence="2" type="ORF">g.50610</name>
</gene>
<evidence type="ECO:0000313" key="2">
    <source>
        <dbReference type="EMBL" id="JAT28831.1"/>
    </source>
</evidence>
<accession>A0A1B6LYR7</accession>
<reference evidence="2" key="1">
    <citation type="submission" date="2015-11" db="EMBL/GenBank/DDBJ databases">
        <title>De novo transcriptome assembly of four potential Pierce s Disease insect vectors from Arizona vineyards.</title>
        <authorList>
            <person name="Tassone E.E."/>
        </authorList>
    </citation>
    <scope>NUCLEOTIDE SEQUENCE</scope>
</reference>
<evidence type="ECO:0000256" key="1">
    <source>
        <dbReference type="SAM" id="MobiDB-lite"/>
    </source>
</evidence>
<dbReference type="AlphaFoldDB" id="A0A1B6LYR7"/>
<feature type="compositionally biased region" description="Basic and acidic residues" evidence="1">
    <location>
        <begin position="93"/>
        <end position="109"/>
    </location>
</feature>
<feature type="region of interest" description="Disordered" evidence="1">
    <location>
        <begin position="85"/>
        <end position="133"/>
    </location>
</feature>
<feature type="region of interest" description="Disordered" evidence="1">
    <location>
        <begin position="33"/>
        <end position="52"/>
    </location>
</feature>